<dbReference type="EMBL" id="STGW01000003">
    <property type="protein sequence ID" value="THV16061.1"/>
    <property type="molecule type" value="Genomic_DNA"/>
</dbReference>
<evidence type="ECO:0000256" key="1">
    <source>
        <dbReference type="SAM" id="MobiDB-lite"/>
    </source>
</evidence>
<keyword evidence="3" id="KW-1185">Reference proteome</keyword>
<organism evidence="2 3">
    <name type="scientific">Nocardioides caeni</name>
    <dbReference type="NCBI Taxonomy" id="574700"/>
    <lineage>
        <taxon>Bacteria</taxon>
        <taxon>Bacillati</taxon>
        <taxon>Actinomycetota</taxon>
        <taxon>Actinomycetes</taxon>
        <taxon>Propionibacteriales</taxon>
        <taxon>Nocardioidaceae</taxon>
        <taxon>Nocardioides</taxon>
    </lineage>
</organism>
<dbReference type="OrthoDB" id="3782609at2"/>
<gene>
    <name evidence="2" type="ORF">E9934_06920</name>
</gene>
<proteinExistence type="predicted"/>
<accession>A0A4S8NIT8</accession>
<dbReference type="AlphaFoldDB" id="A0A4S8NIT8"/>
<name>A0A4S8NIT8_9ACTN</name>
<reference evidence="2 3" key="1">
    <citation type="journal article" date="2009" name="Int. J. Syst. Evol. Microbiol.">
        <title>Nocardioides caeni sp. nov., isolated from wastewater.</title>
        <authorList>
            <person name="Yoon J.H."/>
            <person name="Kang S.J."/>
            <person name="Park S."/>
            <person name="Kim W."/>
            <person name="Oh T.K."/>
        </authorList>
    </citation>
    <scope>NUCLEOTIDE SEQUENCE [LARGE SCALE GENOMIC DNA]</scope>
    <source>
        <strain evidence="2 3">DSM 23134</strain>
    </source>
</reference>
<feature type="region of interest" description="Disordered" evidence="1">
    <location>
        <begin position="1"/>
        <end position="40"/>
    </location>
</feature>
<evidence type="ECO:0000313" key="3">
    <source>
        <dbReference type="Proteomes" id="UP000307087"/>
    </source>
</evidence>
<feature type="compositionally biased region" description="Polar residues" evidence="1">
    <location>
        <begin position="1"/>
        <end position="12"/>
    </location>
</feature>
<feature type="compositionally biased region" description="Basic and acidic residues" evidence="1">
    <location>
        <begin position="23"/>
        <end position="39"/>
    </location>
</feature>
<protein>
    <submittedName>
        <fullName evidence="2">Uncharacterized protein</fullName>
    </submittedName>
</protein>
<comment type="caution">
    <text evidence="2">The sequence shown here is derived from an EMBL/GenBank/DDBJ whole genome shotgun (WGS) entry which is preliminary data.</text>
</comment>
<dbReference type="Proteomes" id="UP000307087">
    <property type="component" value="Unassembled WGS sequence"/>
</dbReference>
<evidence type="ECO:0000313" key="2">
    <source>
        <dbReference type="EMBL" id="THV16061.1"/>
    </source>
</evidence>
<dbReference type="RefSeq" id="WP_136562156.1">
    <property type="nucleotide sequence ID" value="NZ_BAABLS010000010.1"/>
</dbReference>
<sequence>MRSASTGASVQEQLPLGDLPAADARDRPARGRVEPERPRYRLSNDALASRGWPAGTELVVEEGRRAVRGDVALVREGARLRIGVLDVQFGRGVLRTDHGSVILGAGARHVGVVTQVVVGVPLDGMPDLSATR</sequence>